<dbReference type="AlphaFoldDB" id="A0A366FDY2"/>
<reference evidence="5 6" key="1">
    <citation type="submission" date="2018-06" db="EMBL/GenBank/DDBJ databases">
        <title>Genomic Encyclopedia of Type Strains, Phase IV (KMG-IV): sequencing the most valuable type-strain genomes for metagenomic binning, comparative biology and taxonomic classification.</title>
        <authorList>
            <person name="Goeker M."/>
        </authorList>
    </citation>
    <scope>NUCLEOTIDE SEQUENCE [LARGE SCALE GENOMIC DNA]</scope>
    <source>
        <strain evidence="5 6">DSM 24875</strain>
    </source>
</reference>
<dbReference type="GO" id="GO:0016757">
    <property type="term" value="F:glycosyltransferase activity"/>
    <property type="evidence" value="ECO:0007669"/>
    <property type="project" value="UniProtKB-KW"/>
</dbReference>
<accession>A0A366FDY2</accession>
<organism evidence="5 6">
    <name type="scientific">Roseiarcus fermentans</name>
    <dbReference type="NCBI Taxonomy" id="1473586"/>
    <lineage>
        <taxon>Bacteria</taxon>
        <taxon>Pseudomonadati</taxon>
        <taxon>Pseudomonadota</taxon>
        <taxon>Alphaproteobacteria</taxon>
        <taxon>Hyphomicrobiales</taxon>
        <taxon>Roseiarcaceae</taxon>
        <taxon>Roseiarcus</taxon>
    </lineage>
</organism>
<dbReference type="InterPro" id="IPR028098">
    <property type="entry name" value="Glyco_trans_4-like_N"/>
</dbReference>
<dbReference type="SUPFAM" id="SSF53756">
    <property type="entry name" value="UDP-Glycosyltransferase/glycogen phosphorylase"/>
    <property type="match status" value="1"/>
</dbReference>
<dbReference type="Proteomes" id="UP000253529">
    <property type="component" value="Unassembled WGS sequence"/>
</dbReference>
<dbReference type="OrthoDB" id="9807414at2"/>
<protein>
    <submittedName>
        <fullName evidence="5">Glycosyltransferase involved in cell wall biosynthesis</fullName>
    </submittedName>
</protein>
<name>A0A366FDY2_9HYPH</name>
<evidence type="ECO:0000259" key="4">
    <source>
        <dbReference type="Pfam" id="PF13439"/>
    </source>
</evidence>
<proteinExistence type="predicted"/>
<dbReference type="PANTHER" id="PTHR12526">
    <property type="entry name" value="GLYCOSYLTRANSFERASE"/>
    <property type="match status" value="1"/>
</dbReference>
<dbReference type="RefSeq" id="WP_113889671.1">
    <property type="nucleotide sequence ID" value="NZ_QNRK01000013.1"/>
</dbReference>
<dbReference type="PANTHER" id="PTHR12526:SF510">
    <property type="entry name" value="D-INOSITOL 3-PHOSPHATE GLYCOSYLTRANSFERASE"/>
    <property type="match status" value="1"/>
</dbReference>
<keyword evidence="1" id="KW-0328">Glycosyltransferase</keyword>
<evidence type="ECO:0000313" key="6">
    <source>
        <dbReference type="Proteomes" id="UP000253529"/>
    </source>
</evidence>
<dbReference type="Pfam" id="PF00534">
    <property type="entry name" value="Glycos_transf_1"/>
    <property type="match status" value="1"/>
</dbReference>
<feature type="domain" description="Glycosyl transferase family 1" evidence="3">
    <location>
        <begin position="177"/>
        <end position="336"/>
    </location>
</feature>
<keyword evidence="6" id="KW-1185">Reference proteome</keyword>
<keyword evidence="2 5" id="KW-0808">Transferase</keyword>
<evidence type="ECO:0000313" key="5">
    <source>
        <dbReference type="EMBL" id="RBP12821.1"/>
    </source>
</evidence>
<sequence>MTRHPTLAYVFLRNSTFGPNGAAAVELCVRDLIRHSRFAASTLVVCPKVDEPFEGVAIETVPDAGFGGNLGKAWAVGRLLKRRGVEVAVVENHLPAAAVVAAASGLPVILHSHAYEKAAHGALKRAERAFELNRLAGLAFCSEDCLARFRINFPGATAPMRAIPNGLDMREWSSAGVKDKLILSVGRGIDDKGHREAMAAVARTLRTRPDWSARFILSAVDREPETVRALRAAAAPFGERVRIDANLPYAEVKRAWARASVGMALTKSPEPFGRTALEALASGAALVASGLGGLAEVCGRDALTVDPVDPEAVAAALAALVDAPDVRETLARAGRARVEALYDMGVVAGRMDDFLEEALRRRAG</sequence>
<comment type="caution">
    <text evidence="5">The sequence shown here is derived from an EMBL/GenBank/DDBJ whole genome shotgun (WGS) entry which is preliminary data.</text>
</comment>
<feature type="domain" description="Glycosyltransferase subfamily 4-like N-terminal" evidence="4">
    <location>
        <begin position="43"/>
        <end position="169"/>
    </location>
</feature>
<evidence type="ECO:0000259" key="3">
    <source>
        <dbReference type="Pfam" id="PF00534"/>
    </source>
</evidence>
<evidence type="ECO:0000256" key="2">
    <source>
        <dbReference type="ARBA" id="ARBA00022679"/>
    </source>
</evidence>
<dbReference type="Gene3D" id="3.40.50.2000">
    <property type="entry name" value="Glycogen Phosphorylase B"/>
    <property type="match status" value="2"/>
</dbReference>
<dbReference type="Pfam" id="PF13439">
    <property type="entry name" value="Glyco_transf_4"/>
    <property type="match status" value="1"/>
</dbReference>
<evidence type="ECO:0000256" key="1">
    <source>
        <dbReference type="ARBA" id="ARBA00022676"/>
    </source>
</evidence>
<gene>
    <name evidence="5" type="ORF">DFR50_11310</name>
</gene>
<dbReference type="EMBL" id="QNRK01000013">
    <property type="protein sequence ID" value="RBP12821.1"/>
    <property type="molecule type" value="Genomic_DNA"/>
</dbReference>
<dbReference type="InterPro" id="IPR001296">
    <property type="entry name" value="Glyco_trans_1"/>
</dbReference>
<dbReference type="CDD" id="cd03801">
    <property type="entry name" value="GT4_PimA-like"/>
    <property type="match status" value="1"/>
</dbReference>